<evidence type="ECO:0000256" key="2">
    <source>
        <dbReference type="ARBA" id="ARBA00004496"/>
    </source>
</evidence>
<comment type="subcellular location">
    <subcellularLocation>
        <location evidence="2">Cytoplasm</location>
    </subcellularLocation>
    <subcellularLocation>
        <location evidence="1">Nucleus</location>
    </subcellularLocation>
</comment>
<dbReference type="GO" id="GO:0033588">
    <property type="term" value="C:elongator holoenzyme complex"/>
    <property type="evidence" value="ECO:0007669"/>
    <property type="project" value="InterPro"/>
</dbReference>
<keyword evidence="6" id="KW-0963">Cytoplasm</keyword>
<evidence type="ECO:0000313" key="10">
    <source>
        <dbReference type="EMBL" id="CAE0039811.1"/>
    </source>
</evidence>
<evidence type="ECO:0000256" key="6">
    <source>
        <dbReference type="ARBA" id="ARBA00022490"/>
    </source>
</evidence>
<gene>
    <name evidence="10" type="ORF">RMAR00112_LOCUS7770</name>
    <name evidence="11" type="ORF">RMAR00112_LOCUS7772</name>
</gene>
<dbReference type="InterPro" id="IPR019519">
    <property type="entry name" value="Elp5"/>
</dbReference>
<keyword evidence="7" id="KW-0819">tRNA processing</keyword>
<keyword evidence="8" id="KW-0539">Nucleus</keyword>
<dbReference type="PANTHER" id="PTHR15641">
    <property type="entry name" value="ELONGATOR COMPLEX PROTEIN 5"/>
    <property type="match status" value="1"/>
</dbReference>
<dbReference type="PANTHER" id="PTHR15641:SF1">
    <property type="entry name" value="ELONGATOR COMPLEX PROTEIN 5"/>
    <property type="match status" value="1"/>
</dbReference>
<feature type="region of interest" description="Disordered" evidence="9">
    <location>
        <begin position="255"/>
        <end position="302"/>
    </location>
</feature>
<evidence type="ECO:0000256" key="1">
    <source>
        <dbReference type="ARBA" id="ARBA00004123"/>
    </source>
</evidence>
<evidence type="ECO:0000256" key="4">
    <source>
        <dbReference type="ARBA" id="ARBA00009567"/>
    </source>
</evidence>
<feature type="compositionally biased region" description="Basic and acidic residues" evidence="9">
    <location>
        <begin position="281"/>
        <end position="302"/>
    </location>
</feature>
<dbReference type="EMBL" id="HBHW01010241">
    <property type="protein sequence ID" value="CAE0039811.1"/>
    <property type="molecule type" value="Transcribed_RNA"/>
</dbReference>
<comment type="pathway">
    <text evidence="3">tRNA modification; 5-methoxycarbonylmethyl-2-thiouridine-tRNA biosynthesis.</text>
</comment>
<proteinExistence type="inferred from homology"/>
<dbReference type="GO" id="GO:0005634">
    <property type="term" value="C:nucleus"/>
    <property type="evidence" value="ECO:0007669"/>
    <property type="project" value="UniProtKB-SubCell"/>
</dbReference>
<evidence type="ECO:0000256" key="7">
    <source>
        <dbReference type="ARBA" id="ARBA00022694"/>
    </source>
</evidence>
<protein>
    <recommendedName>
        <fullName evidence="5">Elongator complex protein 5</fullName>
    </recommendedName>
</protein>
<sequence length="302" mass="33386">MNDEIESCFSKIGLAPFIAIDVCPESLQGNSGKDDRKQLTFLGADLCYKLLAAATNATGWTGTTKVVAFDTEPGALAGLLNRGNRVDEFRCTSSKSLEDLRAFLRESQPCLVAIDSLSSFLRRWNVRTFAEILMENRILRGFKGIVALWRSSTHERNVRAGIESVATALICARLRSPKMVSDYSVVVTSGDDVVLEIVRKKPSGRISSSQFLAKLVEDSIHSEPVPEEEDVQAEVEEKDALADLNVPFNINLTEKERGERSQVPLGYQHEDETLANTALELHPDELQPGYDLEHSSDSDLDV</sequence>
<dbReference type="GO" id="GO:0005829">
    <property type="term" value="C:cytosol"/>
    <property type="evidence" value="ECO:0007669"/>
    <property type="project" value="TreeGrafter"/>
</dbReference>
<accession>A0A7S2ZGX2</accession>
<organism evidence="10">
    <name type="scientific">Rhodosorus marinus</name>
    <dbReference type="NCBI Taxonomy" id="101924"/>
    <lineage>
        <taxon>Eukaryota</taxon>
        <taxon>Rhodophyta</taxon>
        <taxon>Stylonematophyceae</taxon>
        <taxon>Stylonematales</taxon>
        <taxon>Stylonemataceae</taxon>
        <taxon>Rhodosorus</taxon>
    </lineage>
</organism>
<dbReference type="Pfam" id="PF10483">
    <property type="entry name" value="Elong_Iki1"/>
    <property type="match status" value="1"/>
</dbReference>
<dbReference type="GO" id="GO:0000049">
    <property type="term" value="F:tRNA binding"/>
    <property type="evidence" value="ECO:0007669"/>
    <property type="project" value="TreeGrafter"/>
</dbReference>
<evidence type="ECO:0000256" key="9">
    <source>
        <dbReference type="SAM" id="MobiDB-lite"/>
    </source>
</evidence>
<dbReference type="GO" id="GO:0002098">
    <property type="term" value="P:tRNA wobble uridine modification"/>
    <property type="evidence" value="ECO:0007669"/>
    <property type="project" value="InterPro"/>
</dbReference>
<name>A0A7S2ZGX2_9RHOD</name>
<dbReference type="UniPathway" id="UPA00988"/>
<dbReference type="EMBL" id="HBHW01010243">
    <property type="protein sequence ID" value="CAE0039813.1"/>
    <property type="molecule type" value="Transcribed_RNA"/>
</dbReference>
<evidence type="ECO:0000256" key="3">
    <source>
        <dbReference type="ARBA" id="ARBA00005043"/>
    </source>
</evidence>
<comment type="similarity">
    <text evidence="4">Belongs to the ELP5 family.</text>
</comment>
<evidence type="ECO:0000313" key="11">
    <source>
        <dbReference type="EMBL" id="CAE0039813.1"/>
    </source>
</evidence>
<reference evidence="10" key="1">
    <citation type="submission" date="2021-01" db="EMBL/GenBank/DDBJ databases">
        <authorList>
            <person name="Corre E."/>
            <person name="Pelletier E."/>
            <person name="Niang G."/>
            <person name="Scheremetjew M."/>
            <person name="Finn R."/>
            <person name="Kale V."/>
            <person name="Holt S."/>
            <person name="Cochrane G."/>
            <person name="Meng A."/>
            <person name="Brown T."/>
            <person name="Cohen L."/>
        </authorList>
    </citation>
    <scope>NUCLEOTIDE SEQUENCE</scope>
    <source>
        <strain evidence="10">CCMP 769</strain>
    </source>
</reference>
<dbReference type="AlphaFoldDB" id="A0A7S2ZGX2"/>
<evidence type="ECO:0000256" key="8">
    <source>
        <dbReference type="ARBA" id="ARBA00023242"/>
    </source>
</evidence>
<evidence type="ECO:0000256" key="5">
    <source>
        <dbReference type="ARBA" id="ARBA00020264"/>
    </source>
</evidence>